<evidence type="ECO:0000313" key="2">
    <source>
        <dbReference type="EMBL" id="WVZ93027.1"/>
    </source>
</evidence>
<keyword evidence="3" id="KW-1185">Reference proteome</keyword>
<dbReference type="EMBL" id="CP144753">
    <property type="protein sequence ID" value="WVZ93027.1"/>
    <property type="molecule type" value="Genomic_DNA"/>
</dbReference>
<sequence>MIARRNWRKNKRNGSEAGDLRTQGNAGGGSVRVRRRWIDDDKQAHIHSNFRSNGRGIHAVHSDVEPRCAGGGLVCLKAPGRVKYDQLYLWRGGLGLCFQVR</sequence>
<name>A0AAQ3XE71_PASNO</name>
<dbReference type="Proteomes" id="UP001341281">
    <property type="component" value="Chromosome 09"/>
</dbReference>
<protein>
    <submittedName>
        <fullName evidence="2">Uncharacterized protein</fullName>
    </submittedName>
</protein>
<feature type="region of interest" description="Disordered" evidence="1">
    <location>
        <begin position="1"/>
        <end position="32"/>
    </location>
</feature>
<proteinExistence type="predicted"/>
<reference evidence="2 3" key="1">
    <citation type="submission" date="2024-02" db="EMBL/GenBank/DDBJ databases">
        <title>High-quality chromosome-scale genome assembly of Pensacola bahiagrass (Paspalum notatum Flugge var. saurae).</title>
        <authorList>
            <person name="Vega J.M."/>
            <person name="Podio M."/>
            <person name="Orjuela J."/>
            <person name="Siena L.A."/>
            <person name="Pessino S.C."/>
            <person name="Combes M.C."/>
            <person name="Mariac C."/>
            <person name="Albertini E."/>
            <person name="Pupilli F."/>
            <person name="Ortiz J.P.A."/>
            <person name="Leblanc O."/>
        </authorList>
    </citation>
    <scope>NUCLEOTIDE SEQUENCE [LARGE SCALE GENOMIC DNA]</scope>
    <source>
        <strain evidence="2">R1</strain>
        <tissue evidence="2">Leaf</tissue>
    </source>
</reference>
<feature type="compositionally biased region" description="Basic residues" evidence="1">
    <location>
        <begin position="1"/>
        <end position="12"/>
    </location>
</feature>
<organism evidence="2 3">
    <name type="scientific">Paspalum notatum var. saurae</name>
    <dbReference type="NCBI Taxonomy" id="547442"/>
    <lineage>
        <taxon>Eukaryota</taxon>
        <taxon>Viridiplantae</taxon>
        <taxon>Streptophyta</taxon>
        <taxon>Embryophyta</taxon>
        <taxon>Tracheophyta</taxon>
        <taxon>Spermatophyta</taxon>
        <taxon>Magnoliopsida</taxon>
        <taxon>Liliopsida</taxon>
        <taxon>Poales</taxon>
        <taxon>Poaceae</taxon>
        <taxon>PACMAD clade</taxon>
        <taxon>Panicoideae</taxon>
        <taxon>Andropogonodae</taxon>
        <taxon>Paspaleae</taxon>
        <taxon>Paspalinae</taxon>
        <taxon>Paspalum</taxon>
    </lineage>
</organism>
<evidence type="ECO:0000313" key="3">
    <source>
        <dbReference type="Proteomes" id="UP001341281"/>
    </source>
</evidence>
<gene>
    <name evidence="2" type="ORF">U9M48_039050</name>
</gene>
<dbReference type="AlphaFoldDB" id="A0AAQ3XE71"/>
<evidence type="ECO:0000256" key="1">
    <source>
        <dbReference type="SAM" id="MobiDB-lite"/>
    </source>
</evidence>
<accession>A0AAQ3XE71</accession>